<sequence>MIINFLKRLFYFFLGLHLLFCLYIGLGTLYVKWANPTLSPYMLARANFDASKIITPQFRPIGSIPTDLKTAVMGVEDPDFYLHNGVALEKKPLMNATISQKVVRNMFLMPHDNNLGMYLESIGAVEMELFLGKERIFELFMNYVEWGDNIYGIGEAADFYYKKDLPYLSRTQKLKLASVLADPIKVEPSTYNKDEVIEARFKLLNSFME</sequence>
<evidence type="ECO:0000256" key="4">
    <source>
        <dbReference type="ARBA" id="ARBA00022679"/>
    </source>
</evidence>
<keyword evidence="7" id="KW-0573">Peptidoglycan synthesis</keyword>
<reference evidence="13 14" key="1">
    <citation type="submission" date="2021-05" db="EMBL/GenBank/DDBJ databases">
        <title>Comparative genomic studies on the polysaccharide-degrading batcterial strains of the Flammeovirga genus.</title>
        <authorList>
            <person name="Zewei F."/>
            <person name="Zheng Z."/>
            <person name="Yu L."/>
            <person name="Ruyue G."/>
            <person name="Yanhong M."/>
            <person name="Yuanyuan C."/>
            <person name="Jingyan G."/>
            <person name="Wenjun H."/>
        </authorList>
    </citation>
    <scope>NUCLEOTIDE SEQUENCE [LARGE SCALE GENOMIC DNA]</scope>
    <source>
        <strain evidence="13 14">NBRC:100898</strain>
    </source>
</reference>
<keyword evidence="2" id="KW-0997">Cell inner membrane</keyword>
<dbReference type="RefSeq" id="WP_169666283.1">
    <property type="nucleotide sequence ID" value="NZ_CP076132.1"/>
</dbReference>
<dbReference type="EMBL" id="CP076132">
    <property type="protein sequence ID" value="QWG01856.1"/>
    <property type="molecule type" value="Genomic_DNA"/>
</dbReference>
<name>A0AAX1N617_9BACT</name>
<dbReference type="GO" id="GO:0071555">
    <property type="term" value="P:cell wall organization"/>
    <property type="evidence" value="ECO:0007669"/>
    <property type="project" value="UniProtKB-KW"/>
</dbReference>
<dbReference type="SUPFAM" id="SSF53955">
    <property type="entry name" value="Lysozyme-like"/>
    <property type="match status" value="1"/>
</dbReference>
<evidence type="ECO:0000256" key="7">
    <source>
        <dbReference type="ARBA" id="ARBA00022984"/>
    </source>
</evidence>
<evidence type="ECO:0000313" key="13">
    <source>
        <dbReference type="EMBL" id="QWG01856.1"/>
    </source>
</evidence>
<protein>
    <submittedName>
        <fullName evidence="13">Transglycosylase domain-containing protein</fullName>
    </submittedName>
</protein>
<dbReference type="InterPro" id="IPR001264">
    <property type="entry name" value="Glyco_trans_51"/>
</dbReference>
<evidence type="ECO:0000313" key="14">
    <source>
        <dbReference type="Proteomes" id="UP000678679"/>
    </source>
</evidence>
<dbReference type="KEGG" id="fya:KMW28_19830"/>
<evidence type="ECO:0000256" key="9">
    <source>
        <dbReference type="ARBA" id="ARBA00023136"/>
    </source>
</evidence>
<dbReference type="AlphaFoldDB" id="A0AAX1N617"/>
<dbReference type="GO" id="GO:0008360">
    <property type="term" value="P:regulation of cell shape"/>
    <property type="evidence" value="ECO:0007669"/>
    <property type="project" value="UniProtKB-KW"/>
</dbReference>
<dbReference type="InterPro" id="IPR023346">
    <property type="entry name" value="Lysozyme-like_dom_sf"/>
</dbReference>
<evidence type="ECO:0000256" key="6">
    <source>
        <dbReference type="ARBA" id="ARBA00022960"/>
    </source>
</evidence>
<dbReference type="Proteomes" id="UP000678679">
    <property type="component" value="Chromosome 1"/>
</dbReference>
<dbReference type="Pfam" id="PF00912">
    <property type="entry name" value="Transgly"/>
    <property type="match status" value="1"/>
</dbReference>
<keyword evidence="1" id="KW-1003">Cell membrane</keyword>
<dbReference type="InterPro" id="IPR036950">
    <property type="entry name" value="PBP_transglycosylase"/>
</dbReference>
<keyword evidence="4" id="KW-0808">Transferase</keyword>
<dbReference type="PANTHER" id="PTHR30400">
    <property type="entry name" value="MONOFUNCTIONAL BIOSYNTHETIC PEPTIDOGLYCAN TRANSGLYCOSYLASE"/>
    <property type="match status" value="1"/>
</dbReference>
<evidence type="ECO:0000256" key="2">
    <source>
        <dbReference type="ARBA" id="ARBA00022519"/>
    </source>
</evidence>
<evidence type="ECO:0000256" key="8">
    <source>
        <dbReference type="ARBA" id="ARBA00022989"/>
    </source>
</evidence>
<feature type="transmembrane region" description="Helical" evidence="11">
    <location>
        <begin position="9"/>
        <end position="31"/>
    </location>
</feature>
<keyword evidence="14" id="KW-1185">Reference proteome</keyword>
<gene>
    <name evidence="13" type="ORF">KMW28_19830</name>
</gene>
<keyword evidence="5 11" id="KW-0812">Transmembrane</keyword>
<evidence type="ECO:0000259" key="12">
    <source>
        <dbReference type="Pfam" id="PF00912"/>
    </source>
</evidence>
<evidence type="ECO:0000256" key="3">
    <source>
        <dbReference type="ARBA" id="ARBA00022676"/>
    </source>
</evidence>
<dbReference type="GO" id="GO:0016763">
    <property type="term" value="F:pentosyltransferase activity"/>
    <property type="evidence" value="ECO:0007669"/>
    <property type="project" value="InterPro"/>
</dbReference>
<accession>A0AAX1N617</accession>
<dbReference type="InterPro" id="IPR011812">
    <property type="entry name" value="Pep_trsgly"/>
</dbReference>
<keyword evidence="10" id="KW-0961">Cell wall biogenesis/degradation</keyword>
<dbReference type="GO" id="GO:0016020">
    <property type="term" value="C:membrane"/>
    <property type="evidence" value="ECO:0007669"/>
    <property type="project" value="InterPro"/>
</dbReference>
<evidence type="ECO:0000256" key="11">
    <source>
        <dbReference type="SAM" id="Phobius"/>
    </source>
</evidence>
<organism evidence="13 14">
    <name type="scientific">Flammeovirga yaeyamensis</name>
    <dbReference type="NCBI Taxonomy" id="367791"/>
    <lineage>
        <taxon>Bacteria</taxon>
        <taxon>Pseudomonadati</taxon>
        <taxon>Bacteroidota</taxon>
        <taxon>Cytophagia</taxon>
        <taxon>Cytophagales</taxon>
        <taxon>Flammeovirgaceae</taxon>
        <taxon>Flammeovirga</taxon>
    </lineage>
</organism>
<keyword evidence="8 11" id="KW-1133">Transmembrane helix</keyword>
<dbReference type="Gene3D" id="1.10.3810.10">
    <property type="entry name" value="Biosynthetic peptidoglycan transglycosylase-like"/>
    <property type="match status" value="1"/>
</dbReference>
<evidence type="ECO:0000256" key="10">
    <source>
        <dbReference type="ARBA" id="ARBA00023316"/>
    </source>
</evidence>
<dbReference type="GO" id="GO:0009274">
    <property type="term" value="C:peptidoglycan-based cell wall"/>
    <property type="evidence" value="ECO:0007669"/>
    <property type="project" value="InterPro"/>
</dbReference>
<proteinExistence type="predicted"/>
<dbReference type="PANTHER" id="PTHR30400:SF0">
    <property type="entry name" value="BIOSYNTHETIC PEPTIDOGLYCAN TRANSGLYCOSYLASE"/>
    <property type="match status" value="1"/>
</dbReference>
<keyword evidence="9 11" id="KW-0472">Membrane</keyword>
<feature type="domain" description="Glycosyl transferase family 51" evidence="12">
    <location>
        <begin position="97"/>
        <end position="200"/>
    </location>
</feature>
<keyword evidence="3" id="KW-0328">Glycosyltransferase</keyword>
<evidence type="ECO:0000256" key="1">
    <source>
        <dbReference type="ARBA" id="ARBA00022475"/>
    </source>
</evidence>
<keyword evidence="6" id="KW-0133">Cell shape</keyword>
<dbReference type="GO" id="GO:0009252">
    <property type="term" value="P:peptidoglycan biosynthetic process"/>
    <property type="evidence" value="ECO:0007669"/>
    <property type="project" value="UniProtKB-KW"/>
</dbReference>
<evidence type="ECO:0000256" key="5">
    <source>
        <dbReference type="ARBA" id="ARBA00022692"/>
    </source>
</evidence>